<sequence>MSKYSNMGKWYSNKSEDEEEEEEDVEEDVEEDDEDEEEEEESQEEEEVKKEVVEVKNVILKVKKVEKGVNEELSMRIDKDIELRWLMIHYCHKVKINYLQTKFMFNGARVRDNDTPLLLSMHDYDVIHVLPKFANQDVSLRGAVCYKTMCIRMHKRRDTFVRVTCTDPLLQQLRRHFSYEKAGKLVSPYFVYNGFPLRDNLSVDRLSMDDGDIVDAFDFVDNSSSLGIFTAMTRRRMLHVNHQNRKSYNFNADKSTPLTTVAQKYAESIGIKPDRVQLFLFGRRLSLDKTVEEEQLYDNCQIDAFVNFS</sequence>
<feature type="domain" description="Rad60/SUMO-like" evidence="2">
    <location>
        <begin position="240"/>
        <end position="305"/>
    </location>
</feature>
<dbReference type="Gene3D" id="3.10.20.90">
    <property type="entry name" value="Phosphatidylinositol 3-kinase Catalytic Subunit, Chain A, domain 1"/>
    <property type="match status" value="3"/>
</dbReference>
<accession>A0AAW1KDC2</accession>
<evidence type="ECO:0000259" key="2">
    <source>
        <dbReference type="Pfam" id="PF11976"/>
    </source>
</evidence>
<dbReference type="EMBL" id="JBDFQZ010000006">
    <property type="protein sequence ID" value="KAK9716153.1"/>
    <property type="molecule type" value="Genomic_DNA"/>
</dbReference>
<organism evidence="3 4">
    <name type="scientific">Saponaria officinalis</name>
    <name type="common">Common soapwort</name>
    <name type="synonym">Lychnis saponaria</name>
    <dbReference type="NCBI Taxonomy" id="3572"/>
    <lineage>
        <taxon>Eukaryota</taxon>
        <taxon>Viridiplantae</taxon>
        <taxon>Streptophyta</taxon>
        <taxon>Embryophyta</taxon>
        <taxon>Tracheophyta</taxon>
        <taxon>Spermatophyta</taxon>
        <taxon>Magnoliopsida</taxon>
        <taxon>eudicotyledons</taxon>
        <taxon>Gunneridae</taxon>
        <taxon>Pentapetalae</taxon>
        <taxon>Caryophyllales</taxon>
        <taxon>Caryophyllaceae</taxon>
        <taxon>Caryophylleae</taxon>
        <taxon>Saponaria</taxon>
    </lineage>
</organism>
<dbReference type="Proteomes" id="UP001443914">
    <property type="component" value="Unassembled WGS sequence"/>
</dbReference>
<protein>
    <recommendedName>
        <fullName evidence="2">Rad60/SUMO-like domain-containing protein</fullName>
    </recommendedName>
</protein>
<feature type="region of interest" description="Disordered" evidence="1">
    <location>
        <begin position="1"/>
        <end position="49"/>
    </location>
</feature>
<dbReference type="SUPFAM" id="SSF54236">
    <property type="entry name" value="Ubiquitin-like"/>
    <property type="match status" value="2"/>
</dbReference>
<dbReference type="InterPro" id="IPR022617">
    <property type="entry name" value="Rad60/SUMO-like_dom"/>
</dbReference>
<dbReference type="CDD" id="cd01763">
    <property type="entry name" value="Ubl_SUMO_like"/>
    <property type="match status" value="1"/>
</dbReference>
<dbReference type="InterPro" id="IPR029071">
    <property type="entry name" value="Ubiquitin-like_domsf"/>
</dbReference>
<comment type="caution">
    <text evidence="3">The sequence shown here is derived from an EMBL/GenBank/DDBJ whole genome shotgun (WGS) entry which is preliminary data.</text>
</comment>
<dbReference type="PANTHER" id="PTHR10562">
    <property type="entry name" value="SMALL UBIQUITIN-RELATED MODIFIER"/>
    <property type="match status" value="1"/>
</dbReference>
<evidence type="ECO:0000313" key="4">
    <source>
        <dbReference type="Proteomes" id="UP001443914"/>
    </source>
</evidence>
<evidence type="ECO:0000313" key="3">
    <source>
        <dbReference type="EMBL" id="KAK9716153.1"/>
    </source>
</evidence>
<dbReference type="AlphaFoldDB" id="A0AAW1KDC2"/>
<feature type="compositionally biased region" description="Acidic residues" evidence="1">
    <location>
        <begin position="16"/>
        <end position="46"/>
    </location>
</feature>
<gene>
    <name evidence="3" type="ORF">RND81_06G214300</name>
</gene>
<feature type="domain" description="Rad60/SUMO-like" evidence="2">
    <location>
        <begin position="70"/>
        <end position="130"/>
    </location>
</feature>
<name>A0AAW1KDC2_SAPOF</name>
<evidence type="ECO:0000256" key="1">
    <source>
        <dbReference type="SAM" id="MobiDB-lite"/>
    </source>
</evidence>
<proteinExistence type="predicted"/>
<keyword evidence="4" id="KW-1185">Reference proteome</keyword>
<reference evidence="3" key="1">
    <citation type="submission" date="2024-03" db="EMBL/GenBank/DDBJ databases">
        <title>WGS assembly of Saponaria officinalis var. Norfolk2.</title>
        <authorList>
            <person name="Jenkins J."/>
            <person name="Shu S."/>
            <person name="Grimwood J."/>
            <person name="Barry K."/>
            <person name="Goodstein D."/>
            <person name="Schmutz J."/>
            <person name="Leebens-Mack J."/>
            <person name="Osbourn A."/>
        </authorList>
    </citation>
    <scope>NUCLEOTIDE SEQUENCE [LARGE SCALE GENOMIC DNA]</scope>
    <source>
        <strain evidence="3">JIC</strain>
    </source>
</reference>
<dbReference type="Pfam" id="PF11976">
    <property type="entry name" value="Rad60-SLD"/>
    <property type="match status" value="2"/>
</dbReference>